<keyword evidence="1" id="KW-0472">Membrane</keyword>
<name>A0ABT3TMJ1_9ACTN</name>
<accession>A0ABT3TMJ1</accession>
<gene>
    <name evidence="2" type="ORF">OFY01_00415</name>
</gene>
<keyword evidence="1" id="KW-1133">Transmembrane helix</keyword>
<organism evidence="2 3">
    <name type="scientific">Streptomyces beihaiensis</name>
    <dbReference type="NCBI Taxonomy" id="2984495"/>
    <lineage>
        <taxon>Bacteria</taxon>
        <taxon>Bacillati</taxon>
        <taxon>Actinomycetota</taxon>
        <taxon>Actinomycetes</taxon>
        <taxon>Kitasatosporales</taxon>
        <taxon>Streptomycetaceae</taxon>
        <taxon>Streptomyces</taxon>
    </lineage>
</organism>
<sequence>MSERNAFVRGAFAFVIRLMSQCLYGIGALCPRCVLVWAAALPLWWYVTPHAPRTGVLPASRGPVAGAPRVGRPRPGVRRGPALVLAGFGARLF</sequence>
<dbReference type="RefSeq" id="WP_266595119.1">
    <property type="nucleotide sequence ID" value="NZ_JAPHNL010000001.1"/>
</dbReference>
<dbReference type="EMBL" id="JAPHNL010000001">
    <property type="protein sequence ID" value="MCX3058259.1"/>
    <property type="molecule type" value="Genomic_DNA"/>
</dbReference>
<keyword evidence="3" id="KW-1185">Reference proteome</keyword>
<protein>
    <submittedName>
        <fullName evidence="2">Uncharacterized protein</fullName>
    </submittedName>
</protein>
<evidence type="ECO:0000256" key="1">
    <source>
        <dbReference type="SAM" id="Phobius"/>
    </source>
</evidence>
<comment type="caution">
    <text evidence="2">The sequence shown here is derived from an EMBL/GenBank/DDBJ whole genome shotgun (WGS) entry which is preliminary data.</text>
</comment>
<proteinExistence type="predicted"/>
<reference evidence="2" key="1">
    <citation type="submission" date="2022-10" db="EMBL/GenBank/DDBJ databases">
        <title>Streptomyces beihaiensis sp. nov., a chitin degrading actinobacterium, isolated from shrimp pond soil.</title>
        <authorList>
            <person name="Xie J."/>
            <person name="Shen N."/>
        </authorList>
    </citation>
    <scope>NUCLEOTIDE SEQUENCE</scope>
    <source>
        <strain evidence="2">GXMU-J5</strain>
    </source>
</reference>
<evidence type="ECO:0000313" key="3">
    <source>
        <dbReference type="Proteomes" id="UP001163064"/>
    </source>
</evidence>
<evidence type="ECO:0000313" key="2">
    <source>
        <dbReference type="EMBL" id="MCX3058259.1"/>
    </source>
</evidence>
<keyword evidence="1" id="KW-0812">Transmembrane</keyword>
<feature type="transmembrane region" description="Helical" evidence="1">
    <location>
        <begin position="21"/>
        <end position="47"/>
    </location>
</feature>
<dbReference type="Proteomes" id="UP001163064">
    <property type="component" value="Unassembled WGS sequence"/>
</dbReference>